<organism evidence="2 3">
    <name type="scientific">Litorilinea aerophila</name>
    <dbReference type="NCBI Taxonomy" id="1204385"/>
    <lineage>
        <taxon>Bacteria</taxon>
        <taxon>Bacillati</taxon>
        <taxon>Chloroflexota</taxon>
        <taxon>Caldilineae</taxon>
        <taxon>Caldilineales</taxon>
        <taxon>Caldilineaceae</taxon>
        <taxon>Litorilinea</taxon>
    </lineage>
</organism>
<gene>
    <name evidence="2" type="ORF">FKZ61_10965</name>
</gene>
<dbReference type="Gene3D" id="3.40.30.10">
    <property type="entry name" value="Glutaredoxin"/>
    <property type="match status" value="1"/>
</dbReference>
<dbReference type="OrthoDB" id="9799122at2"/>
<dbReference type="SUPFAM" id="SSF52833">
    <property type="entry name" value="Thioredoxin-like"/>
    <property type="match status" value="1"/>
</dbReference>
<evidence type="ECO:0000259" key="1">
    <source>
        <dbReference type="Pfam" id="PF01323"/>
    </source>
</evidence>
<reference evidence="2 3" key="1">
    <citation type="submission" date="2019-06" db="EMBL/GenBank/DDBJ databases">
        <title>Genome sequence of Litorilinea aerophila BAA-2444.</title>
        <authorList>
            <person name="Maclea K.S."/>
            <person name="Maurais E.G."/>
            <person name="Iannazzi L.C."/>
        </authorList>
    </citation>
    <scope>NUCLEOTIDE SEQUENCE [LARGE SCALE GENOMIC DNA]</scope>
    <source>
        <strain evidence="2 3">ATCC BAA-2444</strain>
    </source>
</reference>
<feature type="domain" description="DSBA-like thioredoxin" evidence="1">
    <location>
        <begin position="3"/>
        <end position="171"/>
    </location>
</feature>
<keyword evidence="3" id="KW-1185">Reference proteome</keyword>
<name>A0A540VFW1_9CHLR</name>
<dbReference type="Proteomes" id="UP000317371">
    <property type="component" value="Unassembled WGS sequence"/>
</dbReference>
<dbReference type="InParanoid" id="A0A540VFW1"/>
<proteinExistence type="predicted"/>
<accession>A0A540VFW1</accession>
<evidence type="ECO:0000313" key="3">
    <source>
        <dbReference type="Proteomes" id="UP000317371"/>
    </source>
</evidence>
<dbReference type="FunCoup" id="A0A540VFW1">
    <property type="interactions" value="197"/>
</dbReference>
<evidence type="ECO:0000313" key="2">
    <source>
        <dbReference type="EMBL" id="TQE95641.1"/>
    </source>
</evidence>
<dbReference type="EMBL" id="VIGC01000012">
    <property type="protein sequence ID" value="TQE95641.1"/>
    <property type="molecule type" value="Genomic_DNA"/>
</dbReference>
<dbReference type="AlphaFoldDB" id="A0A540VFW1"/>
<dbReference type="InterPro" id="IPR036249">
    <property type="entry name" value="Thioredoxin-like_sf"/>
</dbReference>
<dbReference type="Pfam" id="PF01323">
    <property type="entry name" value="DSBA"/>
    <property type="match status" value="1"/>
</dbReference>
<sequence>MASSLEQLEARHPVTVRWRAFELRPAGTPISPDYRARIEESRPRLYAIAREQYGLEMNPGPFGIDSRPALIGHKYAESQGKGAAYHDRVMRAYWQEAQDIGQPDVLTELAREVGLDATAFLQALTDPVYQQAVDEDIAQAQAYGLTAVPALVFAEKYLVSGAQPLHLLEKVVRHVAAELAAEESGPS</sequence>
<dbReference type="GO" id="GO:0016491">
    <property type="term" value="F:oxidoreductase activity"/>
    <property type="evidence" value="ECO:0007669"/>
    <property type="project" value="InterPro"/>
</dbReference>
<comment type="caution">
    <text evidence="2">The sequence shown here is derived from an EMBL/GenBank/DDBJ whole genome shotgun (WGS) entry which is preliminary data.</text>
</comment>
<protein>
    <recommendedName>
        <fullName evidence="1">DSBA-like thioredoxin domain-containing protein</fullName>
    </recommendedName>
</protein>
<dbReference type="InterPro" id="IPR001853">
    <property type="entry name" value="DSBA-like_thioredoxin_dom"/>
</dbReference>
<dbReference type="PANTHER" id="PTHR13887">
    <property type="entry name" value="GLUTATHIONE S-TRANSFERASE KAPPA"/>
    <property type="match status" value="1"/>
</dbReference>
<dbReference type="PANTHER" id="PTHR13887:SF33">
    <property type="entry name" value="ISOMERASE"/>
    <property type="match status" value="1"/>
</dbReference>